<sequence length="341" mass="37782">MAEEAITVIEVVDLDVLLTTLANDQPPVAQKIVRLLLPSYFPAKVKIEEACTRTITLIERSPLAGARFCEFLSSEGASSKSLTELVRVLTDIILASDRLDADHIKGIFIALDHLCRNLANESFRRDPLKDLFSGEKLKGLLAAAVFGNAQSSLFDIISIVSPVAETGLPEKCLAAVSNCHSLSDNEEKQAEVRSAHKLVISYKWFDHMFEAMSRLLQDTAIKCNEYSSIEIPRDITPSAKRKKSKLSRETGQGKHVNRKGPSEFKNSYRNSVGIAWQIKDLLASEISRKAMFKSKHLKVVIVSLKVISQISVGHSMCYDFMDPLLVDALYGSFSAHDCSTH</sequence>
<protein>
    <submittedName>
        <fullName evidence="3">Uncharacterized protein</fullName>
    </submittedName>
</protein>
<evidence type="ECO:0000313" key="3">
    <source>
        <dbReference type="RefSeq" id="XP_056687573.1"/>
    </source>
</evidence>
<dbReference type="RefSeq" id="XP_056687573.1">
    <property type="nucleotide sequence ID" value="XM_056831595.1"/>
</dbReference>
<dbReference type="PANTHER" id="PTHR16199">
    <property type="entry name" value="CONDENSIN-2 COMPLEX SUBUNIT G2"/>
    <property type="match status" value="1"/>
</dbReference>
<reference evidence="3" key="2">
    <citation type="submission" date="2025-08" db="UniProtKB">
        <authorList>
            <consortium name="RefSeq"/>
        </authorList>
    </citation>
    <scope>IDENTIFICATION</scope>
    <source>
        <tissue evidence="3">Leaf</tissue>
    </source>
</reference>
<reference evidence="2" key="1">
    <citation type="journal article" date="2021" name="Nat. Commun.">
        <title>Genomic analyses provide insights into spinach domestication and the genetic basis of agronomic traits.</title>
        <authorList>
            <person name="Cai X."/>
            <person name="Sun X."/>
            <person name="Xu C."/>
            <person name="Sun H."/>
            <person name="Wang X."/>
            <person name="Ge C."/>
            <person name="Zhang Z."/>
            <person name="Wang Q."/>
            <person name="Fei Z."/>
            <person name="Jiao C."/>
            <person name="Wang Q."/>
        </authorList>
    </citation>
    <scope>NUCLEOTIDE SEQUENCE [LARGE SCALE GENOMIC DNA]</scope>
    <source>
        <strain evidence="2">cv. Varoflay</strain>
    </source>
</reference>
<keyword evidence="2" id="KW-1185">Reference proteome</keyword>
<dbReference type="Proteomes" id="UP000813463">
    <property type="component" value="Chromosome 6"/>
</dbReference>
<dbReference type="PANTHER" id="PTHR16199:SF4">
    <property type="entry name" value="CONDENSIN-2 COMPLEX SUBUNIT G2"/>
    <property type="match status" value="1"/>
</dbReference>
<organism evidence="2 3">
    <name type="scientific">Spinacia oleracea</name>
    <name type="common">Spinach</name>
    <dbReference type="NCBI Taxonomy" id="3562"/>
    <lineage>
        <taxon>Eukaryota</taxon>
        <taxon>Viridiplantae</taxon>
        <taxon>Streptophyta</taxon>
        <taxon>Embryophyta</taxon>
        <taxon>Tracheophyta</taxon>
        <taxon>Spermatophyta</taxon>
        <taxon>Magnoliopsida</taxon>
        <taxon>eudicotyledons</taxon>
        <taxon>Gunneridae</taxon>
        <taxon>Pentapetalae</taxon>
        <taxon>Caryophyllales</taxon>
        <taxon>Chenopodiaceae</taxon>
        <taxon>Chenopodioideae</taxon>
        <taxon>Anserineae</taxon>
        <taxon>Spinacia</taxon>
    </lineage>
</organism>
<evidence type="ECO:0000313" key="2">
    <source>
        <dbReference type="Proteomes" id="UP000813463"/>
    </source>
</evidence>
<gene>
    <name evidence="3" type="primary">LOC110785064</name>
</gene>
<feature type="region of interest" description="Disordered" evidence="1">
    <location>
        <begin position="237"/>
        <end position="264"/>
    </location>
</feature>
<dbReference type="GeneID" id="110785064"/>
<evidence type="ECO:0000256" key="1">
    <source>
        <dbReference type="SAM" id="MobiDB-lite"/>
    </source>
</evidence>
<name>A0ABM3QW26_SPIOL</name>
<accession>A0ABM3QW26</accession>
<proteinExistence type="predicted"/>